<feature type="region of interest" description="Disordered" evidence="1">
    <location>
        <begin position="53"/>
        <end position="72"/>
    </location>
</feature>
<keyword evidence="3" id="KW-1185">Reference proteome</keyword>
<protein>
    <submittedName>
        <fullName evidence="2">Uncharacterized protein</fullName>
    </submittedName>
</protein>
<reference evidence="2 3" key="1">
    <citation type="journal article" date="2019" name="Int. J. Syst. Evol. Microbiol.">
        <title>The Global Catalogue of Microorganisms (GCM) 10K type strain sequencing project: providing services to taxonomists for standard genome sequencing and annotation.</title>
        <authorList>
            <consortium name="The Broad Institute Genomics Platform"/>
            <consortium name="The Broad Institute Genome Sequencing Center for Infectious Disease"/>
            <person name="Wu L."/>
            <person name="Ma J."/>
        </authorList>
    </citation>
    <scope>NUCLEOTIDE SEQUENCE [LARGE SCALE GENOMIC DNA]</scope>
    <source>
        <strain evidence="2 3">JCM 30072</strain>
    </source>
</reference>
<dbReference type="EMBL" id="JBHSZI010000001">
    <property type="protein sequence ID" value="MFC7059088.1"/>
    <property type="molecule type" value="Genomic_DNA"/>
</dbReference>
<name>A0ABD5W4H7_9EURY</name>
<dbReference type="Proteomes" id="UP001596445">
    <property type="component" value="Unassembled WGS sequence"/>
</dbReference>
<sequence length="72" mass="7920">MLVLVVVAGIGFFTQAEASAEITEQQEQSLLGSTQLESDSLRQWIDTQRQSVKSLSDHRGLVSEEAGEAEQR</sequence>
<gene>
    <name evidence="2" type="ORF">ACFQQG_13995</name>
</gene>
<evidence type="ECO:0000313" key="3">
    <source>
        <dbReference type="Proteomes" id="UP001596445"/>
    </source>
</evidence>
<dbReference type="AlphaFoldDB" id="A0ABD5W4H7"/>
<dbReference type="RefSeq" id="WP_382186048.1">
    <property type="nucleotide sequence ID" value="NZ_JBHSZI010000001.1"/>
</dbReference>
<accession>A0ABD5W4H7</accession>
<proteinExistence type="predicted"/>
<comment type="caution">
    <text evidence="2">The sequence shown here is derived from an EMBL/GenBank/DDBJ whole genome shotgun (WGS) entry which is preliminary data.</text>
</comment>
<organism evidence="2 3">
    <name type="scientific">Halovenus salina</name>
    <dbReference type="NCBI Taxonomy" id="1510225"/>
    <lineage>
        <taxon>Archaea</taxon>
        <taxon>Methanobacteriati</taxon>
        <taxon>Methanobacteriota</taxon>
        <taxon>Stenosarchaea group</taxon>
        <taxon>Halobacteria</taxon>
        <taxon>Halobacteriales</taxon>
        <taxon>Haloarculaceae</taxon>
        <taxon>Halovenus</taxon>
    </lineage>
</organism>
<evidence type="ECO:0000313" key="2">
    <source>
        <dbReference type="EMBL" id="MFC7059088.1"/>
    </source>
</evidence>
<evidence type="ECO:0000256" key="1">
    <source>
        <dbReference type="SAM" id="MobiDB-lite"/>
    </source>
</evidence>